<dbReference type="STRING" id="29172.A0A0D8Y298"/>
<dbReference type="OrthoDB" id="10025739at2759"/>
<comment type="similarity">
    <text evidence="1">Belongs to the CTAG/PCC1 family.</text>
</comment>
<reference evidence="3" key="2">
    <citation type="journal article" date="2016" name="Sci. Rep.">
        <title>Dictyocaulus viviparus genome, variome and transcriptome elucidate lungworm biology and support future intervention.</title>
        <authorList>
            <person name="McNulty S.N."/>
            <person name="Strube C."/>
            <person name="Rosa B.A."/>
            <person name="Martin J.C."/>
            <person name="Tyagi R."/>
            <person name="Choi Y.J."/>
            <person name="Wang Q."/>
            <person name="Hallsworth Pepin K."/>
            <person name="Zhang X."/>
            <person name="Ozersky P."/>
            <person name="Wilson R.K."/>
            <person name="Sternberg P.W."/>
            <person name="Gasser R.B."/>
            <person name="Mitreva M."/>
        </authorList>
    </citation>
    <scope>NUCLEOTIDE SEQUENCE [LARGE SCALE GENOMIC DNA]</scope>
    <source>
        <strain evidence="3">HannoverDv2000</strain>
    </source>
</reference>
<dbReference type="Gene3D" id="3.30.310.50">
    <property type="entry name" value="Alpha-D-phosphohexomutase, C-terminal domain"/>
    <property type="match status" value="1"/>
</dbReference>
<name>A0A0D8Y298_DICVI</name>
<dbReference type="GO" id="GO:0070525">
    <property type="term" value="P:tRNA threonylcarbamoyladenosine metabolic process"/>
    <property type="evidence" value="ECO:0007669"/>
    <property type="project" value="TreeGrafter"/>
</dbReference>
<dbReference type="Pfam" id="PF09341">
    <property type="entry name" value="Pcc1"/>
    <property type="match status" value="1"/>
</dbReference>
<gene>
    <name evidence="2" type="ORF">DICVIV_03565</name>
</gene>
<dbReference type="PANTHER" id="PTHR31283:SF5">
    <property type="entry name" value="EKC_KEOPS COMPLEX SUBUNIT LAGE3"/>
    <property type="match status" value="1"/>
</dbReference>
<dbReference type="AlphaFoldDB" id="A0A0D8Y298"/>
<evidence type="ECO:0008006" key="4">
    <source>
        <dbReference type="Google" id="ProtNLM"/>
    </source>
</evidence>
<dbReference type="PANTHER" id="PTHR31283">
    <property type="entry name" value="EKC/KEOPS COMPLEX SUBUNIT PCC1 FAMILY MEMBER"/>
    <property type="match status" value="1"/>
</dbReference>
<dbReference type="Proteomes" id="UP000053766">
    <property type="component" value="Unassembled WGS sequence"/>
</dbReference>
<dbReference type="InterPro" id="IPR015419">
    <property type="entry name" value="CTAG/Pcc1"/>
</dbReference>
<organism evidence="2 3">
    <name type="scientific">Dictyocaulus viviparus</name>
    <name type="common">Bovine lungworm</name>
    <dbReference type="NCBI Taxonomy" id="29172"/>
    <lineage>
        <taxon>Eukaryota</taxon>
        <taxon>Metazoa</taxon>
        <taxon>Ecdysozoa</taxon>
        <taxon>Nematoda</taxon>
        <taxon>Chromadorea</taxon>
        <taxon>Rhabditida</taxon>
        <taxon>Rhabditina</taxon>
        <taxon>Rhabditomorpha</taxon>
        <taxon>Strongyloidea</taxon>
        <taxon>Metastrongylidae</taxon>
        <taxon>Dictyocaulus</taxon>
    </lineage>
</organism>
<accession>A0A0D8Y298</accession>
<reference evidence="2 3" key="1">
    <citation type="submission" date="2013-11" db="EMBL/GenBank/DDBJ databases">
        <title>Draft genome of the bovine lungworm Dictyocaulus viviparus.</title>
        <authorList>
            <person name="Mitreva M."/>
        </authorList>
    </citation>
    <scope>NUCLEOTIDE SEQUENCE [LARGE SCALE GENOMIC DNA]</scope>
    <source>
        <strain evidence="2 3">HannoverDv2000</strain>
    </source>
</reference>
<dbReference type="GO" id="GO:0000408">
    <property type="term" value="C:EKC/KEOPS complex"/>
    <property type="evidence" value="ECO:0007669"/>
    <property type="project" value="TreeGrafter"/>
</dbReference>
<sequence length="114" mass="12943">METGDEECSSSYVECGTHESVRLRSVQHSASINLDLDSEDIAEKVFRVLNVDKDPNRSHVTRKLSVNGCHLHIDIVSMDRTSLRKSMVNVLEMCDLAKATIDLVHARKWLNFDE</sequence>
<evidence type="ECO:0000256" key="1">
    <source>
        <dbReference type="ARBA" id="ARBA00007073"/>
    </source>
</evidence>
<evidence type="ECO:0000313" key="2">
    <source>
        <dbReference type="EMBL" id="KJH50282.1"/>
    </source>
</evidence>
<proteinExistence type="inferred from homology"/>
<protein>
    <recommendedName>
        <fullName evidence="4">Transcription factor Pcc1</fullName>
    </recommendedName>
</protein>
<evidence type="ECO:0000313" key="3">
    <source>
        <dbReference type="Proteomes" id="UP000053766"/>
    </source>
</evidence>
<keyword evidence="3" id="KW-1185">Reference proteome</keyword>
<dbReference type="EMBL" id="KN716210">
    <property type="protein sequence ID" value="KJH50282.1"/>
    <property type="molecule type" value="Genomic_DNA"/>
</dbReference>